<accession>A0A1T0CDD9</accession>
<dbReference type="EMBL" id="MUYT01000008">
    <property type="protein sequence ID" value="OOS20365.1"/>
    <property type="molecule type" value="Genomic_DNA"/>
</dbReference>
<evidence type="ECO:0000313" key="2">
    <source>
        <dbReference type="Proteomes" id="UP000191094"/>
    </source>
</evidence>
<protein>
    <submittedName>
        <fullName evidence="1">Uncharacterized protein</fullName>
    </submittedName>
</protein>
<comment type="caution">
    <text evidence="1">The sequence shown here is derived from an EMBL/GenBank/DDBJ whole genome shotgun (WGS) entry which is preliminary data.</text>
</comment>
<evidence type="ECO:0000313" key="1">
    <source>
        <dbReference type="EMBL" id="OOS20365.1"/>
    </source>
</evidence>
<organism evidence="1 2">
    <name type="scientific">Lwoffella lincolnii</name>
    <dbReference type="NCBI Taxonomy" id="90241"/>
    <lineage>
        <taxon>Bacteria</taxon>
        <taxon>Pseudomonadati</taxon>
        <taxon>Pseudomonadota</taxon>
        <taxon>Gammaproteobacteria</taxon>
        <taxon>Moraxellales</taxon>
        <taxon>Moraxellaceae</taxon>
        <taxon>Lwoffella</taxon>
    </lineage>
</organism>
<keyword evidence="2" id="KW-1185">Reference proteome</keyword>
<dbReference type="RefSeq" id="WP_078307747.1">
    <property type="nucleotide sequence ID" value="NZ_CP147511.1"/>
</dbReference>
<reference evidence="1 2" key="1">
    <citation type="submission" date="2017-02" db="EMBL/GenBank/DDBJ databases">
        <title>Draft genome sequence of Moraxella lincolnii CCUG 9405T type strain.</title>
        <authorList>
            <person name="Salva-Serra F."/>
            <person name="Engstrom-Jakobsson H."/>
            <person name="Thorell K."/>
            <person name="Jaen-Luchoro D."/>
            <person name="Gonzales-Siles L."/>
            <person name="Karlsson R."/>
            <person name="Yazdan S."/>
            <person name="Boulund F."/>
            <person name="Johnning A."/>
            <person name="Engstrand L."/>
            <person name="Kristiansson E."/>
            <person name="Moore E."/>
        </authorList>
    </citation>
    <scope>NUCLEOTIDE SEQUENCE [LARGE SCALE GENOMIC DNA]</scope>
    <source>
        <strain evidence="1 2">CCUG 9405</strain>
    </source>
</reference>
<sequence length="105" mass="11786">MFKEDLIAESNISEILSKIFFTYRVFSKNTESDISDIECSIDIPTSKGKAIMESIPFADIFAYKQSKSITIHKKKANDTLVLKLKKVLEESIVEGSKKPPQADLA</sequence>
<dbReference type="AlphaFoldDB" id="A0A1T0CDD9"/>
<name>A0A1T0CDD9_9GAMM</name>
<gene>
    <name evidence="1" type="ORF">B0682_07005</name>
</gene>
<proteinExistence type="predicted"/>
<dbReference type="Proteomes" id="UP000191094">
    <property type="component" value="Unassembled WGS sequence"/>
</dbReference>